<evidence type="ECO:0000313" key="16">
    <source>
        <dbReference type="EnsemblMetazoa" id="XP_050497387.1"/>
    </source>
</evidence>
<feature type="compositionally biased region" description="Basic residues" evidence="12">
    <location>
        <begin position="18"/>
        <end position="34"/>
    </location>
</feature>
<feature type="region of interest" description="Disordered" evidence="12">
    <location>
        <begin position="1"/>
        <end position="125"/>
    </location>
</feature>
<feature type="domain" description="C2" evidence="14">
    <location>
        <begin position="423"/>
        <end position="537"/>
    </location>
</feature>
<dbReference type="InterPro" id="IPR057457">
    <property type="entry name" value="CAPS_C2"/>
</dbReference>
<protein>
    <recommendedName>
        <fullName evidence="18">Calcium-dependent secretion activator</fullName>
    </recommendedName>
</protein>
<dbReference type="EnsemblMetazoa" id="XM_050641430.1">
    <property type="protein sequence ID" value="XP_050497387.1"/>
    <property type="gene ID" value="LOC114334073"/>
</dbReference>
<sequence length="1443" mass="163785">MIDPSSSEEDSEEEHGAGHHAGHHPPTHHHHRSSSHTQVAESSPYHQQHGSDLGSGTLEVPAPNASVAQRSLSPSSAVSAETISYSLGSSRANSLPRPTSPSPSLASEKTEVDIQEKQEREEEDRKRRIQLYVFISRCIAYPFNAKQPTDMTRRQTKITKQQLESIINRFQSFLKGETQIMADEAFQNAVQNYHDVFLKSERVVKMVQSGACSQYDFREVFRNNIEKRVRSLPEMEGLSKETVFTSWMAKFDCILKVMDDESKRPSRMQQNLNSELILSKEQLYDMFQQILGVKKFEHQLLFNALLLDSADEQAAAIRRELDGRMQKVSEMEKNRKLMPKFVLKEMESLYIEELKSSINLLMANLESLPVSKGSMDSKYGLQKLKRYNHRLHNHNNPYNVKHILMNYVTSFRSQGSLAKLEGDSADSDTQLTKLDVVLTFQLEVIVMEVRGLKSLATNRIVYCTMEVENGEKLQTDQAEASKPMWDTQGDFCTTHPLPIVKVKLYTENPGMLALEDKELGKVILKPTPLSSKAPEWHKMSVPKNLPDQDLRIKIACRMDKPLNMKHCGYLYAIGKNVWKKWKKRYYVLVQVSQYTFAMCSYKEKKSEPSEMMQLDGYTVDYIEASSANLMVGMGKHLEGGRYFFNAVKEGDSIIYASDDENECHLWVMAMYRATGQSHKPTPPLTLQDKNSTISKIQGDADRARKHGMEDFISADPCQFDHASLFKLFQNLTLEYRLNDPYCSLGWFSPGQVFVLDEYCARYGVRGCYRHLCYLSDLLDRAEKNLMIDPTLIHYSFAFCASHVHGNSNNFRPDGVGSVTHEEKEKFQEVKDRLRVLLENQITNFRFCFPFGRPEGALKATLSLLERVLMKDIVTPVPPEEVRSMIKKCLETAALVNYTRLSSEAKIEEDLRGDTMVSPNKKLDDLIHLAELCVDLLQQNEEHYAEQLRKADRQPTSQAASAGANTNAQPAAPAPGTPGGREAKHPSVSRYCMPQHATYTPPDPTAFAWFSDLLVEHAEIFWSLFAVDMDRVLAEQPADTWDSFPLFQVLNDYLRADDNLKNGRFHQHLRDTFAPLVVRYVDLMESSIAQSIHKGFEKERWEIKGMGCATSEDLFWKLDALQSFIRDLHWPDAEFRQHLEQRLKLMACDMMESCIQRTESAFQQWLKKSVTFISTDYIIPSEMCAMVNVILDAKNQSLKLCAVDGIDLHQYHTKIDDMIEKTNANIVQGLTGKLMSVLEATLSKLSRYDEGSLIGSILSFTNVSGSGKDMGQGYVNFTRNCMDQIRQKITDELWILTFFEQWYTSQINMLCNWLSERLDHTLHPYQCTCLAHIIKKIYTDFELQGVMEDKLNSKAYQTIAQRMTTEEATCALTMGQAESGIEGLDEDADTRSKTKVTIMESLSGEEGNFVSNVGAVIGGKVGTIFGKGLGGIGSKLGGGTGSWF</sequence>
<keyword evidence="7" id="KW-0770">Synapse</keyword>
<feature type="domain" description="PH" evidence="13">
    <location>
        <begin position="563"/>
        <end position="675"/>
    </location>
</feature>
<evidence type="ECO:0008006" key="18">
    <source>
        <dbReference type="Google" id="ProtNLM"/>
    </source>
</evidence>
<dbReference type="SMART" id="SM00233">
    <property type="entry name" value="PH"/>
    <property type="match status" value="1"/>
</dbReference>
<dbReference type="EnsemblMetazoa" id="XM_050641429.1">
    <property type="protein sequence ID" value="XP_050497386.1"/>
    <property type="gene ID" value="LOC114334073"/>
</dbReference>
<evidence type="ECO:0000256" key="5">
    <source>
        <dbReference type="ARBA" id="ARBA00022837"/>
    </source>
</evidence>
<feature type="domain" description="MHD1" evidence="15">
    <location>
        <begin position="1026"/>
        <end position="1157"/>
    </location>
</feature>
<dbReference type="PROSITE" id="PS50004">
    <property type="entry name" value="C2"/>
    <property type="match status" value="1"/>
</dbReference>
<feature type="compositionally biased region" description="Low complexity" evidence="12">
    <location>
        <begin position="94"/>
        <end position="107"/>
    </location>
</feature>
<dbReference type="InterPro" id="IPR011993">
    <property type="entry name" value="PH-like_dom_sf"/>
</dbReference>
<dbReference type="InterPro" id="IPR000008">
    <property type="entry name" value="C2_dom"/>
</dbReference>
<keyword evidence="10" id="KW-0968">Cytoplasmic vesicle</keyword>
<dbReference type="SUPFAM" id="SSF50729">
    <property type="entry name" value="PH domain-like"/>
    <property type="match status" value="1"/>
</dbReference>
<keyword evidence="8" id="KW-0446">Lipid-binding</keyword>
<dbReference type="InterPro" id="IPR010439">
    <property type="entry name" value="MUN_dom"/>
</dbReference>
<feature type="region of interest" description="Disordered" evidence="12">
    <location>
        <begin position="944"/>
        <end position="986"/>
    </location>
</feature>
<organism evidence="16 17">
    <name type="scientific">Diabrotica virgifera virgifera</name>
    <name type="common">western corn rootworm</name>
    <dbReference type="NCBI Taxonomy" id="50390"/>
    <lineage>
        <taxon>Eukaryota</taxon>
        <taxon>Metazoa</taxon>
        <taxon>Ecdysozoa</taxon>
        <taxon>Arthropoda</taxon>
        <taxon>Hexapoda</taxon>
        <taxon>Insecta</taxon>
        <taxon>Pterygota</taxon>
        <taxon>Neoptera</taxon>
        <taxon>Endopterygota</taxon>
        <taxon>Coleoptera</taxon>
        <taxon>Polyphaga</taxon>
        <taxon>Cucujiformia</taxon>
        <taxon>Chrysomeloidea</taxon>
        <taxon>Chrysomelidae</taxon>
        <taxon>Galerucinae</taxon>
        <taxon>Diabroticina</taxon>
        <taxon>Diabroticites</taxon>
        <taxon>Diabrotica</taxon>
    </lineage>
</organism>
<keyword evidence="9" id="KW-0472">Membrane</keyword>
<evidence type="ECO:0000259" key="14">
    <source>
        <dbReference type="PROSITE" id="PS50004"/>
    </source>
</evidence>
<reference evidence="16" key="1">
    <citation type="submission" date="2025-05" db="UniProtKB">
        <authorList>
            <consortium name="EnsemblMetazoa"/>
        </authorList>
    </citation>
    <scope>IDENTIFICATION</scope>
</reference>
<evidence type="ECO:0000256" key="1">
    <source>
        <dbReference type="ARBA" id="ARBA00004156"/>
    </source>
</evidence>
<evidence type="ECO:0000256" key="6">
    <source>
        <dbReference type="ARBA" id="ARBA00022927"/>
    </source>
</evidence>
<keyword evidence="6" id="KW-0653">Protein transport</keyword>
<keyword evidence="2" id="KW-0813">Transport</keyword>
<evidence type="ECO:0000256" key="8">
    <source>
        <dbReference type="ARBA" id="ARBA00023121"/>
    </source>
</evidence>
<dbReference type="Pfam" id="PF25341">
    <property type="entry name" value="C2_CAPS"/>
    <property type="match status" value="1"/>
</dbReference>
<feature type="compositionally biased region" description="Polar residues" evidence="12">
    <location>
        <begin position="38"/>
        <end position="50"/>
    </location>
</feature>
<dbReference type="Proteomes" id="UP001652700">
    <property type="component" value="Unplaced"/>
</dbReference>
<keyword evidence="3" id="KW-0268">Exocytosis</keyword>
<evidence type="ECO:0000259" key="13">
    <source>
        <dbReference type="PROSITE" id="PS50003"/>
    </source>
</evidence>
<comment type="subcellular location">
    <subcellularLocation>
        <location evidence="1">Cytoplasmic vesicle membrane</location>
    </subcellularLocation>
    <subcellularLocation>
        <location evidence="11">Synapse</location>
    </subcellularLocation>
</comment>
<dbReference type="Gene3D" id="2.30.29.30">
    <property type="entry name" value="Pleckstrin-homology domain (PH domain)/Phosphotyrosine-binding domain (PTB)"/>
    <property type="match status" value="1"/>
</dbReference>
<evidence type="ECO:0000256" key="4">
    <source>
        <dbReference type="ARBA" id="ARBA00022723"/>
    </source>
</evidence>
<dbReference type="SMART" id="SM01145">
    <property type="entry name" value="DUF1041"/>
    <property type="match status" value="1"/>
</dbReference>
<dbReference type="RefSeq" id="XP_050497387.1">
    <property type="nucleotide sequence ID" value="XM_050641430.1"/>
</dbReference>
<dbReference type="PANTHER" id="PTHR12166">
    <property type="entry name" value="CALCIUM-DEPENDENT SECRETION ACTIVATOR"/>
    <property type="match status" value="1"/>
</dbReference>
<dbReference type="InterPro" id="IPR001849">
    <property type="entry name" value="PH_domain"/>
</dbReference>
<name>A0ABM5JHH1_DIAVI</name>
<evidence type="ECO:0000256" key="7">
    <source>
        <dbReference type="ARBA" id="ARBA00023018"/>
    </source>
</evidence>
<dbReference type="PROSITE" id="PS50003">
    <property type="entry name" value="PH_DOMAIN"/>
    <property type="match status" value="1"/>
</dbReference>
<evidence type="ECO:0000256" key="3">
    <source>
        <dbReference type="ARBA" id="ARBA00022483"/>
    </source>
</evidence>
<dbReference type="Pfam" id="PF00169">
    <property type="entry name" value="PH"/>
    <property type="match status" value="1"/>
</dbReference>
<dbReference type="GeneID" id="114334073"/>
<feature type="compositionally biased region" description="Basic and acidic residues" evidence="12">
    <location>
        <begin position="108"/>
        <end position="125"/>
    </location>
</feature>
<dbReference type="InterPro" id="IPR033227">
    <property type="entry name" value="CAPS"/>
</dbReference>
<dbReference type="Gene3D" id="1.10.357.50">
    <property type="match status" value="1"/>
</dbReference>
<feature type="compositionally biased region" description="Acidic residues" evidence="12">
    <location>
        <begin position="1"/>
        <end position="13"/>
    </location>
</feature>
<accession>A0ABM5JHH1</accession>
<dbReference type="Pfam" id="PF06292">
    <property type="entry name" value="MUN"/>
    <property type="match status" value="2"/>
</dbReference>
<evidence type="ECO:0000256" key="12">
    <source>
        <dbReference type="SAM" id="MobiDB-lite"/>
    </source>
</evidence>
<dbReference type="RefSeq" id="XP_050497386.1">
    <property type="nucleotide sequence ID" value="XM_050641429.1"/>
</dbReference>
<evidence type="ECO:0000256" key="9">
    <source>
        <dbReference type="ARBA" id="ARBA00023136"/>
    </source>
</evidence>
<evidence type="ECO:0000256" key="2">
    <source>
        <dbReference type="ARBA" id="ARBA00022448"/>
    </source>
</evidence>
<dbReference type="CDD" id="cd01234">
    <property type="entry name" value="PH_CADPS"/>
    <property type="match status" value="1"/>
</dbReference>
<keyword evidence="4" id="KW-0479">Metal-binding</keyword>
<keyword evidence="17" id="KW-1185">Reference proteome</keyword>
<feature type="compositionally biased region" description="Polar residues" evidence="12">
    <location>
        <begin position="66"/>
        <end position="93"/>
    </location>
</feature>
<keyword evidence="5" id="KW-0106">Calcium</keyword>
<evidence type="ECO:0000256" key="11">
    <source>
        <dbReference type="ARBA" id="ARBA00034103"/>
    </source>
</evidence>
<dbReference type="PROSITE" id="PS51258">
    <property type="entry name" value="MHD1"/>
    <property type="match status" value="1"/>
</dbReference>
<proteinExistence type="predicted"/>
<evidence type="ECO:0000256" key="10">
    <source>
        <dbReference type="ARBA" id="ARBA00023329"/>
    </source>
</evidence>
<evidence type="ECO:0000313" key="17">
    <source>
        <dbReference type="Proteomes" id="UP001652700"/>
    </source>
</evidence>
<dbReference type="InterPro" id="IPR014770">
    <property type="entry name" value="Munc13_1"/>
</dbReference>
<dbReference type="PANTHER" id="PTHR12166:SF8">
    <property type="entry name" value="CALCIUM-DEPENDENT SECRETION ACTIVATOR"/>
    <property type="match status" value="1"/>
</dbReference>
<feature type="compositionally biased region" description="Low complexity" evidence="12">
    <location>
        <begin position="956"/>
        <end position="970"/>
    </location>
</feature>
<evidence type="ECO:0000259" key="15">
    <source>
        <dbReference type="PROSITE" id="PS51258"/>
    </source>
</evidence>